<name>A0A2N0NGU6_9GLOM</name>
<protein>
    <submittedName>
        <fullName evidence="1">Uncharacterized protein</fullName>
    </submittedName>
</protein>
<accession>A0A2N0NGU6</accession>
<comment type="caution">
    <text evidence="1">The sequence shown here is derived from an EMBL/GenBank/DDBJ whole genome shotgun (WGS) entry which is preliminary data.</text>
</comment>
<evidence type="ECO:0000313" key="2">
    <source>
        <dbReference type="Proteomes" id="UP000232722"/>
    </source>
</evidence>
<sequence>MRFNFTFALSSIPNFVIDWNLTWFMLNSELQHDASFTRAHASSHRTFKFKLFLEDLPTLEHLKRVRPDLYIDILSYRSCLASKEDFMHLFMCKCRRIAMEQILLSYQNHFITKLQEVGDLVHKDPSLIINTFKSLPCWSFSSSNWASYSLICGCLPKFFVEFFEELSVLRNSVMKVISAIHNHFIQKIRKRIWLPRSYDKSKWENAMNITQKLKLSRPSNLPKSMYLPFSTLPPPTLPNAACDSDIDYLKNSIKYGLP</sequence>
<organism evidence="1 2">
    <name type="scientific">Rhizophagus irregularis</name>
    <dbReference type="NCBI Taxonomy" id="588596"/>
    <lineage>
        <taxon>Eukaryota</taxon>
        <taxon>Fungi</taxon>
        <taxon>Fungi incertae sedis</taxon>
        <taxon>Mucoromycota</taxon>
        <taxon>Glomeromycotina</taxon>
        <taxon>Glomeromycetes</taxon>
        <taxon>Glomerales</taxon>
        <taxon>Glomeraceae</taxon>
        <taxon>Rhizophagus</taxon>
    </lineage>
</organism>
<dbReference type="VEuPathDB" id="FungiDB:RhiirFUN_008529"/>
<dbReference type="VEuPathDB" id="FungiDB:FUN_017452"/>
<reference evidence="1 2" key="2">
    <citation type="submission" date="2017-09" db="EMBL/GenBank/DDBJ databases">
        <title>Extensive intraspecific genome diversity in a model arbuscular mycorrhizal fungus.</title>
        <authorList>
            <person name="Chen E.C."/>
            <person name="Morin E."/>
            <person name="Beaudet D."/>
            <person name="Noel J."/>
            <person name="Ndikumana S."/>
            <person name="Charron P."/>
            <person name="St-Onge C."/>
            <person name="Giorgi J."/>
            <person name="Grigoriev I.V."/>
            <person name="Roux C."/>
            <person name="Martin F.M."/>
            <person name="Corradi N."/>
        </authorList>
    </citation>
    <scope>NUCLEOTIDE SEQUENCE [LARGE SCALE GENOMIC DNA]</scope>
    <source>
        <strain evidence="1 2">A5</strain>
    </source>
</reference>
<proteinExistence type="predicted"/>
<dbReference type="EMBL" id="LLXJ01007248">
    <property type="protein sequence ID" value="PKB93790.1"/>
    <property type="molecule type" value="Genomic_DNA"/>
</dbReference>
<evidence type="ECO:0000313" key="1">
    <source>
        <dbReference type="EMBL" id="PKB93790.1"/>
    </source>
</evidence>
<dbReference type="Proteomes" id="UP000232722">
    <property type="component" value="Unassembled WGS sequence"/>
</dbReference>
<dbReference type="AlphaFoldDB" id="A0A2N0NGU6"/>
<gene>
    <name evidence="1" type="ORF">RhiirA5_440319</name>
</gene>
<reference evidence="1 2" key="1">
    <citation type="submission" date="2016-04" db="EMBL/GenBank/DDBJ databases">
        <title>Genome analyses suggest a sexual origin of heterokaryosis in a supposedly ancient asexual fungus.</title>
        <authorList>
            <person name="Ropars J."/>
            <person name="Sedzielewska K."/>
            <person name="Noel J."/>
            <person name="Charron P."/>
            <person name="Farinelli L."/>
            <person name="Marton T."/>
            <person name="Kruger M."/>
            <person name="Pelin A."/>
            <person name="Brachmann A."/>
            <person name="Corradi N."/>
        </authorList>
    </citation>
    <scope>NUCLEOTIDE SEQUENCE [LARGE SCALE GENOMIC DNA]</scope>
    <source>
        <strain evidence="1 2">A5</strain>
    </source>
</reference>